<gene>
    <name evidence="2" type="ordered locus">YG5714_2670</name>
</gene>
<accession>C3NB79</accession>
<dbReference type="Proteomes" id="UP000002308">
    <property type="component" value="Chromosome"/>
</dbReference>
<dbReference type="HOGENOM" id="CLU_2519928_0_0_2"/>
<evidence type="ECO:0000313" key="3">
    <source>
        <dbReference type="Proteomes" id="UP000002308"/>
    </source>
</evidence>
<protein>
    <submittedName>
        <fullName evidence="2">Cytochrome b558/566, subunit B (CbsB)</fullName>
    </submittedName>
</protein>
<feature type="transmembrane region" description="Helical" evidence="1">
    <location>
        <begin position="12"/>
        <end position="28"/>
    </location>
</feature>
<name>C3NB79_SACI7</name>
<keyword evidence="1" id="KW-1133">Transmembrane helix</keyword>
<feature type="transmembrane region" description="Helical" evidence="1">
    <location>
        <begin position="48"/>
        <end position="72"/>
    </location>
</feature>
<evidence type="ECO:0000256" key="1">
    <source>
        <dbReference type="SAM" id="Phobius"/>
    </source>
</evidence>
<organism evidence="2 3">
    <name type="scientific">Saccharolobus islandicus (strain Y.G.57.14 / Yellowstone #1)</name>
    <name type="common">Sulfolobus islandicus</name>
    <dbReference type="NCBI Taxonomy" id="439386"/>
    <lineage>
        <taxon>Archaea</taxon>
        <taxon>Thermoproteota</taxon>
        <taxon>Thermoprotei</taxon>
        <taxon>Sulfolobales</taxon>
        <taxon>Sulfolobaceae</taxon>
        <taxon>Saccharolobus</taxon>
    </lineage>
</organism>
<proteinExistence type="predicted"/>
<keyword evidence="1" id="KW-0812">Transmembrane</keyword>
<evidence type="ECO:0000313" key="2">
    <source>
        <dbReference type="EMBL" id="ACP46895.1"/>
    </source>
</evidence>
<sequence>MKIVDELKGNLNLFLISLGISSLLQFSFKQAFMFPSILPLNIPNTNLLLVIGNISFYFFFVFLLIVSIILSFTKLGAFSNKYFG</sequence>
<keyword evidence="1" id="KW-0472">Membrane</keyword>
<dbReference type="AlphaFoldDB" id="C3NB79"/>
<dbReference type="EMBL" id="CP001403">
    <property type="protein sequence ID" value="ACP46895.1"/>
    <property type="molecule type" value="Genomic_DNA"/>
</dbReference>
<dbReference type="KEGG" id="siy:YG5714_2670"/>
<reference evidence="2 3" key="1">
    <citation type="journal article" date="2009" name="Proc. Natl. Acad. Sci. U.S.A.">
        <title>Biogeography of the Sulfolobus islandicus pan-genome.</title>
        <authorList>
            <person name="Reno M.L."/>
            <person name="Held N.L."/>
            <person name="Fields C.J."/>
            <person name="Burke P.V."/>
            <person name="Whitaker R.J."/>
        </authorList>
    </citation>
    <scope>NUCLEOTIDE SEQUENCE [LARGE SCALE GENOMIC DNA]</scope>
    <source>
        <strain evidence="3">Y.G.57.14 / Yellowstone #1</strain>
    </source>
</reference>